<dbReference type="Proteomes" id="UP001175000">
    <property type="component" value="Unassembled WGS sequence"/>
</dbReference>
<dbReference type="PANTHER" id="PTHR33048:SF129">
    <property type="entry name" value="INTEGRAL MEMBRANE PROTEIN-RELATED"/>
    <property type="match status" value="1"/>
</dbReference>
<feature type="transmembrane region" description="Helical" evidence="6">
    <location>
        <begin position="262"/>
        <end position="284"/>
    </location>
</feature>
<keyword evidence="4 6" id="KW-0472">Membrane</keyword>
<evidence type="ECO:0000256" key="5">
    <source>
        <dbReference type="ARBA" id="ARBA00038359"/>
    </source>
</evidence>
<keyword evidence="3 6" id="KW-1133">Transmembrane helix</keyword>
<dbReference type="Pfam" id="PF20684">
    <property type="entry name" value="Fung_rhodopsin"/>
    <property type="match status" value="1"/>
</dbReference>
<feature type="domain" description="Rhodopsin" evidence="7">
    <location>
        <begin position="50"/>
        <end position="293"/>
    </location>
</feature>
<sequence>MSTFDFQRTEGLSLELDTGVFIPEKAARLARVYVGVTTTLLFLCTLTFLVRIYQRLWRHGWKIGWDDYFIIAGYCLSVVTWAFLLPAFTLNAGLVPTDTRTSHLRLSWIAIGLWGISMTCLKVSIALTLLRIQRKSLRWRIFLFSIIGLQAAYGTLNLLFNLVIACRPLEQAWNVRMTTGTCVSVNTIRVVSHAGSVVNITTDLLLSFAPALFLSRLHRPLLERIFICFLMGLGLFASGWSIAKAVMIEKYFDPAISYEESVAVGVLLSTYTILELFTCALAACAPAQKNFLQACLGRIGVSLTDSDSLLGHYGYYVSGRWIGGSHRNGGFRILSHDACGRTDGAVDDTRRCLELLDRQRGLPTRS</sequence>
<evidence type="ECO:0000259" key="7">
    <source>
        <dbReference type="Pfam" id="PF20684"/>
    </source>
</evidence>
<evidence type="ECO:0000256" key="2">
    <source>
        <dbReference type="ARBA" id="ARBA00022692"/>
    </source>
</evidence>
<dbReference type="EMBL" id="JAULSU010000005">
    <property type="protein sequence ID" value="KAK0616741.1"/>
    <property type="molecule type" value="Genomic_DNA"/>
</dbReference>
<protein>
    <recommendedName>
        <fullName evidence="7">Rhodopsin domain-containing protein</fullName>
    </recommendedName>
</protein>
<comment type="caution">
    <text evidence="8">The sequence shown here is derived from an EMBL/GenBank/DDBJ whole genome shotgun (WGS) entry which is preliminary data.</text>
</comment>
<reference evidence="8" key="1">
    <citation type="submission" date="2023-06" db="EMBL/GenBank/DDBJ databases">
        <title>Genome-scale phylogeny and comparative genomics of the fungal order Sordariales.</title>
        <authorList>
            <consortium name="Lawrence Berkeley National Laboratory"/>
            <person name="Hensen N."/>
            <person name="Bonometti L."/>
            <person name="Westerberg I."/>
            <person name="Brannstrom I.O."/>
            <person name="Guillou S."/>
            <person name="Cros-Aarteil S."/>
            <person name="Calhoun S."/>
            <person name="Haridas S."/>
            <person name="Kuo A."/>
            <person name="Mondo S."/>
            <person name="Pangilinan J."/>
            <person name="Riley R."/>
            <person name="Labutti K."/>
            <person name="Andreopoulos B."/>
            <person name="Lipzen A."/>
            <person name="Chen C."/>
            <person name="Yanf M."/>
            <person name="Daum C."/>
            <person name="Ng V."/>
            <person name="Clum A."/>
            <person name="Steindorff A."/>
            <person name="Ohm R."/>
            <person name="Martin F."/>
            <person name="Silar P."/>
            <person name="Natvig D."/>
            <person name="Lalanne C."/>
            <person name="Gautier V."/>
            <person name="Ament-Velasquez S.L."/>
            <person name="Kruys A."/>
            <person name="Hutchinson M.I."/>
            <person name="Powell A.J."/>
            <person name="Barry K."/>
            <person name="Miller A.N."/>
            <person name="Grigoriev I.V."/>
            <person name="Debuchy R."/>
            <person name="Gladieux P."/>
            <person name="Thoren M.H."/>
            <person name="Johannesson H."/>
        </authorList>
    </citation>
    <scope>NUCLEOTIDE SEQUENCE</scope>
    <source>
        <strain evidence="8">CBS 606.72</strain>
    </source>
</reference>
<evidence type="ECO:0000256" key="3">
    <source>
        <dbReference type="ARBA" id="ARBA00022989"/>
    </source>
</evidence>
<feature type="transmembrane region" description="Helical" evidence="6">
    <location>
        <begin position="221"/>
        <end position="242"/>
    </location>
</feature>
<name>A0AA39WJX6_9PEZI</name>
<dbReference type="GO" id="GO:0016020">
    <property type="term" value="C:membrane"/>
    <property type="evidence" value="ECO:0007669"/>
    <property type="project" value="UniProtKB-SubCell"/>
</dbReference>
<feature type="transmembrane region" description="Helical" evidence="6">
    <location>
        <begin position="142"/>
        <end position="164"/>
    </location>
</feature>
<evidence type="ECO:0000256" key="4">
    <source>
        <dbReference type="ARBA" id="ARBA00023136"/>
    </source>
</evidence>
<dbReference type="AlphaFoldDB" id="A0AA39WJX6"/>
<feature type="transmembrane region" description="Helical" evidence="6">
    <location>
        <begin position="65"/>
        <end position="88"/>
    </location>
</feature>
<evidence type="ECO:0000313" key="9">
    <source>
        <dbReference type="Proteomes" id="UP001175000"/>
    </source>
</evidence>
<keyword evidence="9" id="KW-1185">Reference proteome</keyword>
<organism evidence="8 9">
    <name type="scientific">Immersiella caudata</name>
    <dbReference type="NCBI Taxonomy" id="314043"/>
    <lineage>
        <taxon>Eukaryota</taxon>
        <taxon>Fungi</taxon>
        <taxon>Dikarya</taxon>
        <taxon>Ascomycota</taxon>
        <taxon>Pezizomycotina</taxon>
        <taxon>Sordariomycetes</taxon>
        <taxon>Sordariomycetidae</taxon>
        <taxon>Sordariales</taxon>
        <taxon>Lasiosphaeriaceae</taxon>
        <taxon>Immersiella</taxon>
    </lineage>
</organism>
<evidence type="ECO:0000256" key="1">
    <source>
        <dbReference type="ARBA" id="ARBA00004141"/>
    </source>
</evidence>
<feature type="transmembrane region" description="Helical" evidence="6">
    <location>
        <begin position="108"/>
        <end position="130"/>
    </location>
</feature>
<comment type="subcellular location">
    <subcellularLocation>
        <location evidence="1">Membrane</location>
        <topology evidence="1">Multi-pass membrane protein</topology>
    </subcellularLocation>
</comment>
<dbReference type="PANTHER" id="PTHR33048">
    <property type="entry name" value="PTH11-LIKE INTEGRAL MEMBRANE PROTEIN (AFU_ORTHOLOGUE AFUA_5G11245)"/>
    <property type="match status" value="1"/>
</dbReference>
<evidence type="ECO:0000256" key="6">
    <source>
        <dbReference type="SAM" id="Phobius"/>
    </source>
</evidence>
<comment type="similarity">
    <text evidence="5">Belongs to the SAT4 family.</text>
</comment>
<keyword evidence="2 6" id="KW-0812">Transmembrane</keyword>
<gene>
    <name evidence="8" type="ORF">B0T14DRAFT_523736</name>
</gene>
<evidence type="ECO:0000313" key="8">
    <source>
        <dbReference type="EMBL" id="KAK0616741.1"/>
    </source>
</evidence>
<feature type="transmembrane region" description="Helical" evidence="6">
    <location>
        <begin position="32"/>
        <end position="53"/>
    </location>
</feature>
<accession>A0AA39WJX6</accession>
<dbReference type="InterPro" id="IPR049326">
    <property type="entry name" value="Rhodopsin_dom_fungi"/>
</dbReference>
<dbReference type="InterPro" id="IPR052337">
    <property type="entry name" value="SAT4-like"/>
</dbReference>
<proteinExistence type="inferred from homology"/>